<reference evidence="11" key="1">
    <citation type="submission" date="2021-06" db="EMBL/GenBank/DDBJ databases">
        <title>50 bacteria genomes isolated from Dapeng, Shenzhen, China.</title>
        <authorList>
            <person name="Zheng W."/>
            <person name="Yu S."/>
            <person name="Huang Y."/>
        </authorList>
    </citation>
    <scope>NUCLEOTIDE SEQUENCE</scope>
    <source>
        <strain evidence="11">DP4N28-2</strain>
    </source>
</reference>
<dbReference type="InterPro" id="IPR000477">
    <property type="entry name" value="RT_dom"/>
</dbReference>
<evidence type="ECO:0000256" key="1">
    <source>
        <dbReference type="ARBA" id="ARBA00012493"/>
    </source>
</evidence>
<dbReference type="InterPro" id="IPR051083">
    <property type="entry name" value="GrpII_Intron_Splice-Mob/Def"/>
</dbReference>
<keyword evidence="5" id="KW-0460">Magnesium</keyword>
<name>A0A9Q3S213_9SPHN</name>
<dbReference type="RefSeq" id="WP_222405480.1">
    <property type="nucleotide sequence ID" value="NZ_JAHVKP010000001.1"/>
</dbReference>
<dbReference type="PROSITE" id="PS50878">
    <property type="entry name" value="RT_POL"/>
    <property type="match status" value="1"/>
</dbReference>
<evidence type="ECO:0000256" key="5">
    <source>
        <dbReference type="ARBA" id="ARBA00022842"/>
    </source>
</evidence>
<dbReference type="SUPFAM" id="SSF56672">
    <property type="entry name" value="DNA/RNA polymerases"/>
    <property type="match status" value="1"/>
</dbReference>
<protein>
    <recommendedName>
        <fullName evidence="1">RNA-directed DNA polymerase</fullName>
        <ecNumber evidence="1">2.7.7.49</ecNumber>
    </recommendedName>
</protein>
<evidence type="ECO:0000256" key="6">
    <source>
        <dbReference type="ARBA" id="ARBA00022918"/>
    </source>
</evidence>
<dbReference type="PANTHER" id="PTHR34047">
    <property type="entry name" value="NUCLEAR INTRON MATURASE 1, MITOCHONDRIAL-RELATED"/>
    <property type="match status" value="1"/>
</dbReference>
<evidence type="ECO:0000259" key="10">
    <source>
        <dbReference type="PROSITE" id="PS50878"/>
    </source>
</evidence>
<keyword evidence="3" id="KW-0548">Nucleotidyltransferase</keyword>
<evidence type="ECO:0000256" key="7">
    <source>
        <dbReference type="ARBA" id="ARBA00023118"/>
    </source>
</evidence>
<evidence type="ECO:0000313" key="11">
    <source>
        <dbReference type="EMBL" id="MBY6218774.1"/>
    </source>
</evidence>
<proteinExistence type="inferred from homology"/>
<evidence type="ECO:0000256" key="2">
    <source>
        <dbReference type="ARBA" id="ARBA00022679"/>
    </source>
</evidence>
<dbReference type="GO" id="GO:0051607">
    <property type="term" value="P:defense response to virus"/>
    <property type="evidence" value="ECO:0007669"/>
    <property type="project" value="UniProtKB-KW"/>
</dbReference>
<comment type="catalytic activity">
    <reaction evidence="9">
        <text>DNA(n) + a 2'-deoxyribonucleoside 5'-triphosphate = DNA(n+1) + diphosphate</text>
        <dbReference type="Rhea" id="RHEA:22508"/>
        <dbReference type="Rhea" id="RHEA-COMP:17339"/>
        <dbReference type="Rhea" id="RHEA-COMP:17340"/>
        <dbReference type="ChEBI" id="CHEBI:33019"/>
        <dbReference type="ChEBI" id="CHEBI:61560"/>
        <dbReference type="ChEBI" id="CHEBI:173112"/>
        <dbReference type="EC" id="2.7.7.49"/>
    </reaction>
</comment>
<dbReference type="InterPro" id="IPR000123">
    <property type="entry name" value="Reverse_transcriptase_msDNA"/>
</dbReference>
<keyword evidence="6 11" id="KW-0695">RNA-directed DNA polymerase</keyword>
<evidence type="ECO:0000256" key="9">
    <source>
        <dbReference type="ARBA" id="ARBA00048173"/>
    </source>
</evidence>
<keyword evidence="4" id="KW-0479">Metal-binding</keyword>
<comment type="similarity">
    <text evidence="8">Belongs to the bacterial reverse transcriptase family.</text>
</comment>
<keyword evidence="7" id="KW-0051">Antiviral defense</keyword>
<dbReference type="GO" id="GO:0003964">
    <property type="term" value="F:RNA-directed DNA polymerase activity"/>
    <property type="evidence" value="ECO:0007669"/>
    <property type="project" value="UniProtKB-KW"/>
</dbReference>
<evidence type="ECO:0000256" key="3">
    <source>
        <dbReference type="ARBA" id="ARBA00022695"/>
    </source>
</evidence>
<dbReference type="GO" id="GO:0003723">
    <property type="term" value="F:RNA binding"/>
    <property type="evidence" value="ECO:0007669"/>
    <property type="project" value="InterPro"/>
</dbReference>
<dbReference type="GO" id="GO:0046872">
    <property type="term" value="F:metal ion binding"/>
    <property type="evidence" value="ECO:0007669"/>
    <property type="project" value="UniProtKB-KW"/>
</dbReference>
<dbReference type="EMBL" id="JAHVKP010000001">
    <property type="protein sequence ID" value="MBY6218774.1"/>
    <property type="molecule type" value="Genomic_DNA"/>
</dbReference>
<sequence length="361" mass="41067">MTDSIRSAASSYELDIELWSSFYSKRVERNKQLVAGYLKFIAEMADRGIPPIFEGHHLAKLLGLSLAELSRFTANPEKQYRTFEIPKRSGGAREISTPSPELLECQRWIDWYILRRLPVHDCAHGYVTGRSNRSNAVTHIGSRQVLHLDIRDFFGSIKFRRVISIFLKSGYPRNVAFLLARLCTQGGCVPQGGASSPQLSNVVMYDLDLEIAEFCKSNGLIYSRYVDDIAISGDLIRTTHIAEISRILLESGFLLNEKKTSLQRGRKKIVTGVSIGSGNPKVPRQMRRHFKNQAFIALKNLEHGEQIDEMSDPIHFERCLGQLSYWSMIEPENEKVAKLIDEIKNRLSDLEARLRPSRATR</sequence>
<accession>A0A9Q3S213</accession>
<dbReference type="CDD" id="cd03487">
    <property type="entry name" value="RT_Bac_retron_II"/>
    <property type="match status" value="1"/>
</dbReference>
<dbReference type="AlphaFoldDB" id="A0A9Q3S213"/>
<feature type="domain" description="Reverse transcriptase" evidence="10">
    <location>
        <begin position="66"/>
        <end position="275"/>
    </location>
</feature>
<dbReference type="Pfam" id="PF00078">
    <property type="entry name" value="RVT_1"/>
    <property type="match status" value="1"/>
</dbReference>
<dbReference type="Proteomes" id="UP000824927">
    <property type="component" value="Unassembled WGS sequence"/>
</dbReference>
<evidence type="ECO:0000256" key="4">
    <source>
        <dbReference type="ARBA" id="ARBA00022723"/>
    </source>
</evidence>
<evidence type="ECO:0000256" key="8">
    <source>
        <dbReference type="ARBA" id="ARBA00034120"/>
    </source>
</evidence>
<keyword evidence="2" id="KW-0808">Transferase</keyword>
<evidence type="ECO:0000313" key="12">
    <source>
        <dbReference type="Proteomes" id="UP000824927"/>
    </source>
</evidence>
<dbReference type="EC" id="2.7.7.49" evidence="1"/>
<comment type="caution">
    <text evidence="11">The sequence shown here is derived from an EMBL/GenBank/DDBJ whole genome shotgun (WGS) entry which is preliminary data.</text>
</comment>
<organism evidence="11 12">
    <name type="scientific">Qipengyuania aquimaris</name>
    <dbReference type="NCBI Taxonomy" id="255984"/>
    <lineage>
        <taxon>Bacteria</taxon>
        <taxon>Pseudomonadati</taxon>
        <taxon>Pseudomonadota</taxon>
        <taxon>Alphaproteobacteria</taxon>
        <taxon>Sphingomonadales</taxon>
        <taxon>Erythrobacteraceae</taxon>
        <taxon>Qipengyuania</taxon>
    </lineage>
</organism>
<dbReference type="PRINTS" id="PR00866">
    <property type="entry name" value="RNADNAPOLMS"/>
</dbReference>
<dbReference type="PANTHER" id="PTHR34047:SF7">
    <property type="entry name" value="RNA-DIRECTED DNA POLYMERASE"/>
    <property type="match status" value="1"/>
</dbReference>
<gene>
    <name evidence="11" type="ORF">KUV31_10535</name>
</gene>
<dbReference type="InterPro" id="IPR043502">
    <property type="entry name" value="DNA/RNA_pol_sf"/>
</dbReference>